<dbReference type="PANTHER" id="PTHR14226">
    <property type="entry name" value="NEUROPATHY TARGET ESTERASE/SWISS CHEESE D.MELANOGASTER"/>
    <property type="match status" value="1"/>
</dbReference>
<evidence type="ECO:0000256" key="4">
    <source>
        <dbReference type="PROSITE-ProRule" id="PRU01161"/>
    </source>
</evidence>
<feature type="short sequence motif" description="GXSXG" evidence="4">
    <location>
        <begin position="40"/>
        <end position="44"/>
    </location>
</feature>
<feature type="active site" description="Proton acceptor" evidence="4">
    <location>
        <position position="159"/>
    </location>
</feature>
<evidence type="ECO:0000259" key="5">
    <source>
        <dbReference type="PROSITE" id="PS51635"/>
    </source>
</evidence>
<evidence type="ECO:0000313" key="6">
    <source>
        <dbReference type="EMBL" id="OIO17104.1"/>
    </source>
</evidence>
<evidence type="ECO:0000256" key="3">
    <source>
        <dbReference type="ARBA" id="ARBA00023098"/>
    </source>
</evidence>
<keyword evidence="3 4" id="KW-0443">Lipid metabolism</keyword>
<evidence type="ECO:0000313" key="7">
    <source>
        <dbReference type="Proteomes" id="UP000182465"/>
    </source>
</evidence>
<sequence length="267" mass="29047">MAKRKKIGLALSSGGARGLAHIGVIKALEEHNIPIDYIAGTSIGAMIGGVYAFHKDINLIEKVFLETDLKRVIRMSSDVRLFSGGLLAGERVKEFIKKTLKGCDDFKDLQIHFTAVACDIKKGEEVDINSGLLIDAIRASVSFPGVLRPVEIDGKTLIDGGVVNPVPADVARRMGADIVIAVNLDEQKGILHQNKSAGNNIYSNLIGAFRLLQRSLARHSSSSADIIITPAVRHITWNEFRNAKYLIQAGRQAVLAEINSIKNLIFK</sequence>
<dbReference type="InterPro" id="IPR016035">
    <property type="entry name" value="Acyl_Trfase/lysoPLipase"/>
</dbReference>
<dbReference type="Proteomes" id="UP000182465">
    <property type="component" value="Unassembled WGS sequence"/>
</dbReference>
<protein>
    <recommendedName>
        <fullName evidence="5">PNPLA domain-containing protein</fullName>
    </recommendedName>
</protein>
<dbReference type="CDD" id="cd07205">
    <property type="entry name" value="Pat_PNPLA6_PNPLA7_NTE1_like"/>
    <property type="match status" value="1"/>
</dbReference>
<proteinExistence type="predicted"/>
<keyword evidence="1 4" id="KW-0378">Hydrolase</keyword>
<dbReference type="InterPro" id="IPR002641">
    <property type="entry name" value="PNPLA_dom"/>
</dbReference>
<name>A0A1J4TZK4_9BACT</name>
<comment type="caution">
    <text evidence="6">The sequence shown here is derived from an EMBL/GenBank/DDBJ whole genome shotgun (WGS) entry which is preliminary data.</text>
</comment>
<dbReference type="SUPFAM" id="SSF52151">
    <property type="entry name" value="FabD/lysophospholipase-like"/>
    <property type="match status" value="1"/>
</dbReference>
<dbReference type="GO" id="GO:0016787">
    <property type="term" value="F:hydrolase activity"/>
    <property type="evidence" value="ECO:0007669"/>
    <property type="project" value="UniProtKB-UniRule"/>
</dbReference>
<dbReference type="AlphaFoldDB" id="A0A1J4TZK4"/>
<gene>
    <name evidence="6" type="ORF">AUJ29_01955</name>
</gene>
<keyword evidence="2 4" id="KW-0442">Lipid degradation</keyword>
<feature type="short sequence motif" description="DGA/G" evidence="4">
    <location>
        <begin position="159"/>
        <end position="161"/>
    </location>
</feature>
<feature type="domain" description="PNPLA" evidence="5">
    <location>
        <begin position="9"/>
        <end position="172"/>
    </location>
</feature>
<dbReference type="EMBL" id="MNVB01000042">
    <property type="protein sequence ID" value="OIO17104.1"/>
    <property type="molecule type" value="Genomic_DNA"/>
</dbReference>
<dbReference type="PROSITE" id="PS51635">
    <property type="entry name" value="PNPLA"/>
    <property type="match status" value="1"/>
</dbReference>
<evidence type="ECO:0000256" key="1">
    <source>
        <dbReference type="ARBA" id="ARBA00022801"/>
    </source>
</evidence>
<accession>A0A1J4TZK4</accession>
<organism evidence="6 7">
    <name type="scientific">Candidatus Kuenenbacteria bacterium CG1_02_38_13</name>
    <dbReference type="NCBI Taxonomy" id="1805235"/>
    <lineage>
        <taxon>Bacteria</taxon>
        <taxon>Candidatus Kueneniibacteriota</taxon>
    </lineage>
</organism>
<comment type="caution">
    <text evidence="4">Lacks conserved residue(s) required for the propagation of feature annotation.</text>
</comment>
<feature type="active site" description="Nucleophile" evidence="4">
    <location>
        <position position="42"/>
    </location>
</feature>
<dbReference type="Gene3D" id="3.40.1090.10">
    <property type="entry name" value="Cytosolic phospholipase A2 catalytic domain"/>
    <property type="match status" value="2"/>
</dbReference>
<dbReference type="Pfam" id="PF01734">
    <property type="entry name" value="Patatin"/>
    <property type="match status" value="1"/>
</dbReference>
<evidence type="ECO:0000256" key="2">
    <source>
        <dbReference type="ARBA" id="ARBA00022963"/>
    </source>
</evidence>
<dbReference type="InterPro" id="IPR050301">
    <property type="entry name" value="NTE"/>
</dbReference>
<dbReference type="PANTHER" id="PTHR14226:SF76">
    <property type="entry name" value="NTE FAMILY PROTEIN RSSA"/>
    <property type="match status" value="1"/>
</dbReference>
<reference evidence="6 7" key="1">
    <citation type="journal article" date="2016" name="Environ. Microbiol.">
        <title>Genomic resolution of a cold subsurface aquifer community provides metabolic insights for novel microbes adapted to high CO concentrations.</title>
        <authorList>
            <person name="Probst A.J."/>
            <person name="Castelle C.J."/>
            <person name="Singh A."/>
            <person name="Brown C.T."/>
            <person name="Anantharaman K."/>
            <person name="Sharon I."/>
            <person name="Hug L.A."/>
            <person name="Burstein D."/>
            <person name="Emerson J.B."/>
            <person name="Thomas B.C."/>
            <person name="Banfield J.F."/>
        </authorList>
    </citation>
    <scope>NUCLEOTIDE SEQUENCE [LARGE SCALE GENOMIC DNA]</scope>
    <source>
        <strain evidence="6">CG1_02_38_13</strain>
    </source>
</reference>
<dbReference type="GO" id="GO:0016042">
    <property type="term" value="P:lipid catabolic process"/>
    <property type="evidence" value="ECO:0007669"/>
    <property type="project" value="UniProtKB-UniRule"/>
</dbReference>